<protein>
    <recommendedName>
        <fullName evidence="3">Type VI secretion system (T6SS), amidase effector protein 4</fullName>
    </recommendedName>
</protein>
<dbReference type="OrthoDB" id="1262040at2"/>
<evidence type="ECO:0008006" key="3">
    <source>
        <dbReference type="Google" id="ProtNLM"/>
    </source>
</evidence>
<dbReference type="InterPro" id="IPR025562">
    <property type="entry name" value="Tae4"/>
</dbReference>
<name>A0A2S9YNS9_9BACT</name>
<comment type="caution">
    <text evidence="1">The sequence shown here is derived from an EMBL/GenBank/DDBJ whole genome shotgun (WGS) entry which is preliminary data.</text>
</comment>
<dbReference type="AlphaFoldDB" id="A0A2S9YNS9"/>
<dbReference type="Proteomes" id="UP000238823">
    <property type="component" value="Unassembled WGS sequence"/>
</dbReference>
<reference evidence="1 2" key="1">
    <citation type="submission" date="2018-03" db="EMBL/GenBank/DDBJ databases">
        <title>Draft Genome Sequences of the Obligatory Marine Myxobacteria Enhygromyxa salina SWB007.</title>
        <authorList>
            <person name="Poehlein A."/>
            <person name="Moghaddam J.A."/>
            <person name="Harms H."/>
            <person name="Alanjari M."/>
            <person name="Koenig G.M."/>
            <person name="Daniel R."/>
            <person name="Schaeberle T.F."/>
        </authorList>
    </citation>
    <scope>NUCLEOTIDE SEQUENCE [LARGE SCALE GENOMIC DNA]</scope>
    <source>
        <strain evidence="1 2">SWB007</strain>
    </source>
</reference>
<dbReference type="Pfam" id="PF14113">
    <property type="entry name" value="Tae4"/>
    <property type="match status" value="1"/>
</dbReference>
<dbReference type="Gene3D" id="3.90.1720.80">
    <property type="match status" value="1"/>
</dbReference>
<dbReference type="EMBL" id="PVNL01000069">
    <property type="protein sequence ID" value="PRQ06737.1"/>
    <property type="molecule type" value="Genomic_DNA"/>
</dbReference>
<gene>
    <name evidence="1" type="ORF">ENSA7_36130</name>
</gene>
<proteinExistence type="predicted"/>
<evidence type="ECO:0000313" key="2">
    <source>
        <dbReference type="Proteomes" id="UP000238823"/>
    </source>
</evidence>
<accession>A0A2S9YNS9</accession>
<sequence length="134" mass="14518">MGVSYGSLRESYPTDRSPCGDGWGNQCAIRMSIALEGAGFSFKGYGDPMCSHGHARGAESLANHLWREWGRPQVITTPSTAKRGIGTSSGIILFKDIAGFRGGSGDHIDLWNGIGTMTGEYFSACNQVWFFRCD</sequence>
<evidence type="ECO:0000313" key="1">
    <source>
        <dbReference type="EMBL" id="PRQ06737.1"/>
    </source>
</evidence>
<organism evidence="1 2">
    <name type="scientific">Enhygromyxa salina</name>
    <dbReference type="NCBI Taxonomy" id="215803"/>
    <lineage>
        <taxon>Bacteria</taxon>
        <taxon>Pseudomonadati</taxon>
        <taxon>Myxococcota</taxon>
        <taxon>Polyangia</taxon>
        <taxon>Nannocystales</taxon>
        <taxon>Nannocystaceae</taxon>
        <taxon>Enhygromyxa</taxon>
    </lineage>
</organism>
<dbReference type="RefSeq" id="WP_106090582.1">
    <property type="nucleotide sequence ID" value="NZ_PVNL01000069.1"/>
</dbReference>